<dbReference type="GO" id="GO:0008017">
    <property type="term" value="F:microtubule binding"/>
    <property type="evidence" value="ECO:0007669"/>
    <property type="project" value="TreeGrafter"/>
</dbReference>
<dbReference type="SUPFAM" id="SSF143026">
    <property type="entry name" value="Kinetochore globular domain"/>
    <property type="match status" value="1"/>
</dbReference>
<keyword evidence="4 10" id="KW-0498">Mitosis</keyword>
<dbReference type="PANTHER" id="PTHR22142">
    <property type="match status" value="1"/>
</dbReference>
<comment type="similarity">
    <text evidence="1 10">Belongs to the SPC24 family.</text>
</comment>
<comment type="subunit">
    <text evidence="10">Component of the NDC80 complex.</text>
</comment>
<keyword evidence="5 10" id="KW-0995">Kinetochore</keyword>
<dbReference type="EMBL" id="AOGT01000051">
    <property type="protein sequence ID" value="EMG50987.1"/>
    <property type="molecule type" value="Genomic_DNA"/>
</dbReference>
<gene>
    <name evidence="12" type="ORF">G210_5324</name>
</gene>
<dbReference type="GO" id="GO:0007059">
    <property type="term" value="P:chromosome segregation"/>
    <property type="evidence" value="ECO:0007669"/>
    <property type="project" value="TreeGrafter"/>
</dbReference>
<evidence type="ECO:0000256" key="2">
    <source>
        <dbReference type="ARBA" id="ARBA00022454"/>
    </source>
</evidence>
<accession>M3HTP0</accession>
<dbReference type="AlphaFoldDB" id="M3HTP0"/>
<dbReference type="InterPro" id="IPR038066">
    <property type="entry name" value="Spc24_Fungi_globular_sf"/>
</dbReference>
<dbReference type="PANTHER" id="PTHR22142:SF2">
    <property type="entry name" value="KINETOCHORE PROTEIN SPC24"/>
    <property type="match status" value="1"/>
</dbReference>
<comment type="caution">
    <text evidence="12">The sequence shown here is derived from an EMBL/GenBank/DDBJ whole genome shotgun (WGS) entry which is preliminary data.</text>
</comment>
<keyword evidence="13" id="KW-1185">Reference proteome</keyword>
<evidence type="ECO:0000256" key="1">
    <source>
        <dbReference type="ARBA" id="ARBA00007804"/>
    </source>
</evidence>
<evidence type="ECO:0000256" key="4">
    <source>
        <dbReference type="ARBA" id="ARBA00022776"/>
    </source>
</evidence>
<dbReference type="GO" id="GO:0051301">
    <property type="term" value="P:cell division"/>
    <property type="evidence" value="ECO:0007669"/>
    <property type="project" value="UniProtKB-UniRule"/>
</dbReference>
<evidence type="ECO:0000256" key="3">
    <source>
        <dbReference type="ARBA" id="ARBA00022618"/>
    </source>
</evidence>
<keyword evidence="7 10" id="KW-0539">Nucleus</keyword>
<dbReference type="GO" id="GO:0031262">
    <property type="term" value="C:Ndc80 complex"/>
    <property type="evidence" value="ECO:0007669"/>
    <property type="project" value="TreeGrafter"/>
</dbReference>
<evidence type="ECO:0000256" key="9">
    <source>
        <dbReference type="ARBA" id="ARBA00023328"/>
    </source>
</evidence>
<dbReference type="HOGENOM" id="CLU_091441_0_0_1"/>
<dbReference type="OMA" id="ENMPPNA"/>
<keyword evidence="2 10" id="KW-0158">Chromosome</keyword>
<evidence type="ECO:0000313" key="12">
    <source>
        <dbReference type="EMBL" id="EMG50987.1"/>
    </source>
</evidence>
<protein>
    <recommendedName>
        <fullName evidence="10">Kinetochore protein Spc24</fullName>
    </recommendedName>
</protein>
<evidence type="ECO:0000256" key="5">
    <source>
        <dbReference type="ARBA" id="ARBA00022838"/>
    </source>
</evidence>
<dbReference type="CDD" id="cd11565">
    <property type="entry name" value="RWD_Spc24"/>
    <property type="match status" value="1"/>
</dbReference>
<evidence type="ECO:0000256" key="8">
    <source>
        <dbReference type="ARBA" id="ARBA00023306"/>
    </source>
</evidence>
<name>M3HTP0_CANMX</name>
<feature type="coiled-coil region" evidence="11">
    <location>
        <begin position="40"/>
        <end position="67"/>
    </location>
</feature>
<organism evidence="12 13">
    <name type="scientific">Candida maltosa (strain Xu316)</name>
    <name type="common">Yeast</name>
    <dbReference type="NCBI Taxonomy" id="1245528"/>
    <lineage>
        <taxon>Eukaryota</taxon>
        <taxon>Fungi</taxon>
        <taxon>Dikarya</taxon>
        <taxon>Ascomycota</taxon>
        <taxon>Saccharomycotina</taxon>
        <taxon>Pichiomycetes</taxon>
        <taxon>Debaryomycetaceae</taxon>
        <taxon>Candida/Lodderomyces clade</taxon>
        <taxon>Candida</taxon>
    </lineage>
</organism>
<reference evidence="12 13" key="1">
    <citation type="submission" date="2013-02" db="EMBL/GenBank/DDBJ databases">
        <title>Genome sequence of Candida maltosa Xu316, a potential industrial strain for xylitol and ethanol production.</title>
        <authorList>
            <person name="Yu J."/>
            <person name="Wang Q."/>
            <person name="Geng X."/>
            <person name="Bao W."/>
            <person name="He P."/>
            <person name="Cai J."/>
        </authorList>
    </citation>
    <scope>NUCLEOTIDE SEQUENCE [LARGE SCALE GENOMIC DNA]</scope>
    <source>
        <strain evidence="13">Xu316</strain>
    </source>
</reference>
<dbReference type="eggNOG" id="ENOG502S52R">
    <property type="taxonomic scope" value="Eukaryota"/>
</dbReference>
<evidence type="ECO:0000256" key="11">
    <source>
        <dbReference type="SAM" id="Coils"/>
    </source>
</evidence>
<evidence type="ECO:0000256" key="10">
    <source>
        <dbReference type="RuleBase" id="RU368011"/>
    </source>
</evidence>
<dbReference type="STRING" id="1245528.M3HTP0"/>
<evidence type="ECO:0000256" key="7">
    <source>
        <dbReference type="ARBA" id="ARBA00023242"/>
    </source>
</evidence>
<keyword evidence="6 11" id="KW-0175">Coiled coil</keyword>
<dbReference type="Pfam" id="PF08286">
    <property type="entry name" value="Spc24"/>
    <property type="match status" value="1"/>
</dbReference>
<evidence type="ECO:0000256" key="6">
    <source>
        <dbReference type="ARBA" id="ARBA00023054"/>
    </source>
</evidence>
<comment type="function">
    <text evidence="10">Acts as a component of the essential kinetochore-associated NDC80 complex, which is required for chromosome segregation and spindle checkpoint activity.</text>
</comment>
<keyword evidence="9 10" id="KW-0137">Centromere</keyword>
<comment type="subcellular location">
    <subcellularLocation>
        <location evidence="10">Nucleus</location>
    </subcellularLocation>
    <subcellularLocation>
        <location evidence="10">Chromosome</location>
        <location evidence="10">Centromere</location>
        <location evidence="10">Kinetochore</location>
    </subcellularLocation>
</comment>
<keyword evidence="3 10" id="KW-0132">Cell division</keyword>
<dbReference type="GO" id="GO:0005634">
    <property type="term" value="C:nucleus"/>
    <property type="evidence" value="ECO:0007669"/>
    <property type="project" value="UniProtKB-SubCell"/>
</dbReference>
<proteinExistence type="inferred from homology"/>
<keyword evidence="8 10" id="KW-0131">Cell cycle</keyword>
<dbReference type="InterPro" id="IPR013252">
    <property type="entry name" value="Ndc80_Spc24"/>
</dbReference>
<dbReference type="OrthoDB" id="3344830at2759"/>
<evidence type="ECO:0000313" key="13">
    <source>
        <dbReference type="Proteomes" id="UP000011777"/>
    </source>
</evidence>
<dbReference type="Proteomes" id="UP000011777">
    <property type="component" value="Unassembled WGS sequence"/>
</dbReference>
<sequence>MSLEKLNLLIEEINDRDELKVIDGINGYIQRLKEIRESKLNQLKTIIQHLNQQITNTTHEINVLNEINDQNYGIIDTSNLNHHNSKSINRSGNVFDIVSQKSKELDDLEITISDQLTILDTKLTGLRQKQTMMLEQLDEINKKSEQIYEDIDKTGIVDQDPYILRISLYKNLGFSLETMNDSMNDMFVITDGSNTTDVLKIEPKLSDYFISNFIWDKM</sequence>
<dbReference type="Gene3D" id="3.30.160.430">
    <property type="match status" value="1"/>
</dbReference>